<proteinExistence type="predicted"/>
<feature type="transmembrane region" description="Helical" evidence="2">
    <location>
        <begin position="76"/>
        <end position="95"/>
    </location>
</feature>
<sequence>MKSSTFVLSFFGFCAFYICNADWIDDLYERFIENYLGGAYEEVAPFISSVTAGAEEFDQIIAELTKPKRKWYQNSVTLSFSLILLVLTIPLYQIIYMTKGRRLVKTCREFLCSFIETLNSNLKKGDEILNSVTAIPSSSIVQATGKMTPCTPATDDVPVKLLWKGGTLVESSMNCNLRSEPTDSKIIQMQKHLVQSKFLKKCTDMTGGRNEGTEISPTSSDESTAIRMAEIRRLLESEPEIIKAFMVENNGKTNEGNGDSIEDETTNLSERKRKILPPCVTQLKRKSYRRTAPQRLVTENGILEEGQVEDGAKPGYPRNKMKQTSDYEGAPDAKLMNRIRLLESRLRLEELKNKNWINRMSRAEGILQQLNKQVVSSRSRVVPFPGRIQLKEELIPCRKELTRAYSQVERIEETRPMETRTETLKITSTVTNWASSVHPRRNTQFTLVNQYRPYYLEPPCVSLSEVIKKESEEDGRIRDGMFEYRELNVPVKPVPSKVTICYPEWVIYILSSTRKSVLMFFPKTSAQVDFGGFIGFPVVDGVRGKPVYPIAQTPALSSMNFMSHSSILSKFLAR</sequence>
<protein>
    <submittedName>
        <fullName evidence="4">Uncharacterized protein</fullName>
    </submittedName>
</protein>
<evidence type="ECO:0000256" key="2">
    <source>
        <dbReference type="SAM" id="Phobius"/>
    </source>
</evidence>
<comment type="caution">
    <text evidence="4">The sequence shown here is derived from an EMBL/GenBank/DDBJ whole genome shotgun (WGS) entry which is preliminary data.</text>
</comment>
<dbReference type="EMBL" id="JAWJWF010000045">
    <property type="protein sequence ID" value="KAK6627623.1"/>
    <property type="molecule type" value="Genomic_DNA"/>
</dbReference>
<evidence type="ECO:0000256" key="3">
    <source>
        <dbReference type="SAM" id="SignalP"/>
    </source>
</evidence>
<keyword evidence="5" id="KW-1185">Reference proteome</keyword>
<reference evidence="4 5" key="1">
    <citation type="submission" date="2023-09" db="EMBL/GenBank/DDBJ databases">
        <title>Genomes of two closely related lineages of the louse Polyplax serrata with different host specificities.</title>
        <authorList>
            <person name="Martinu J."/>
            <person name="Tarabai H."/>
            <person name="Stefka J."/>
            <person name="Hypsa V."/>
        </authorList>
    </citation>
    <scope>NUCLEOTIDE SEQUENCE [LARGE SCALE GENOMIC DNA]</scope>
    <source>
        <strain evidence="4">98ZLc_SE</strain>
    </source>
</reference>
<feature type="region of interest" description="Disordered" evidence="1">
    <location>
        <begin position="306"/>
        <end position="331"/>
    </location>
</feature>
<keyword evidence="3" id="KW-0732">Signal</keyword>
<accession>A0ABR1AW34</accession>
<gene>
    <name evidence="4" type="ORF">RUM44_010101</name>
</gene>
<evidence type="ECO:0000313" key="5">
    <source>
        <dbReference type="Proteomes" id="UP001359485"/>
    </source>
</evidence>
<name>A0ABR1AW34_POLSC</name>
<keyword evidence="2" id="KW-0812">Transmembrane</keyword>
<evidence type="ECO:0000313" key="4">
    <source>
        <dbReference type="EMBL" id="KAK6627623.1"/>
    </source>
</evidence>
<organism evidence="4 5">
    <name type="scientific">Polyplax serrata</name>
    <name type="common">Common mouse louse</name>
    <dbReference type="NCBI Taxonomy" id="468196"/>
    <lineage>
        <taxon>Eukaryota</taxon>
        <taxon>Metazoa</taxon>
        <taxon>Ecdysozoa</taxon>
        <taxon>Arthropoda</taxon>
        <taxon>Hexapoda</taxon>
        <taxon>Insecta</taxon>
        <taxon>Pterygota</taxon>
        <taxon>Neoptera</taxon>
        <taxon>Paraneoptera</taxon>
        <taxon>Psocodea</taxon>
        <taxon>Troctomorpha</taxon>
        <taxon>Phthiraptera</taxon>
        <taxon>Anoplura</taxon>
        <taxon>Polyplacidae</taxon>
        <taxon>Polyplax</taxon>
    </lineage>
</organism>
<feature type="signal peptide" evidence="3">
    <location>
        <begin position="1"/>
        <end position="21"/>
    </location>
</feature>
<keyword evidence="2" id="KW-0472">Membrane</keyword>
<feature type="chain" id="PRO_5047167496" evidence="3">
    <location>
        <begin position="22"/>
        <end position="574"/>
    </location>
</feature>
<evidence type="ECO:0000256" key="1">
    <source>
        <dbReference type="SAM" id="MobiDB-lite"/>
    </source>
</evidence>
<dbReference type="Proteomes" id="UP001359485">
    <property type="component" value="Unassembled WGS sequence"/>
</dbReference>
<keyword evidence="2" id="KW-1133">Transmembrane helix</keyword>